<comment type="caution">
    <text evidence="1">The sequence shown here is derived from an EMBL/GenBank/DDBJ whole genome shotgun (WGS) entry which is preliminary data.</text>
</comment>
<reference evidence="1 2" key="1">
    <citation type="submission" date="2020-08" db="EMBL/GenBank/DDBJ databases">
        <title>Genomic Encyclopedia of Type Strains, Phase IV (KMG-IV): sequencing the most valuable type-strain genomes for metagenomic binning, comparative biology and taxonomic classification.</title>
        <authorList>
            <person name="Goeker M."/>
        </authorList>
    </citation>
    <scope>NUCLEOTIDE SEQUENCE [LARGE SCALE GENOMIC DNA]</scope>
    <source>
        <strain evidence="1 2">DSM 101535</strain>
    </source>
</reference>
<sequence>MTTADIEAMQNIVRILLRHVPGDAREVQMEANFLISKEGDVATRMCEYISKNGEKISFRITNGIDSLDILKSLKKHKEFLIASDAGEWKVFYLTVNCETGKVTLNLKYEE</sequence>
<accession>A0ABR6N760</accession>
<name>A0ABR6N760_9SPHN</name>
<protein>
    <submittedName>
        <fullName evidence="1">Uncharacterized protein</fullName>
    </submittedName>
</protein>
<dbReference type="Proteomes" id="UP000560131">
    <property type="component" value="Unassembled WGS sequence"/>
</dbReference>
<dbReference type="EMBL" id="JACIJN010000008">
    <property type="protein sequence ID" value="MBB5726646.1"/>
    <property type="molecule type" value="Genomic_DNA"/>
</dbReference>
<keyword evidence="2" id="KW-1185">Reference proteome</keyword>
<dbReference type="RefSeq" id="WP_184038333.1">
    <property type="nucleotide sequence ID" value="NZ_BAABAR010000019.1"/>
</dbReference>
<proteinExistence type="predicted"/>
<evidence type="ECO:0000313" key="2">
    <source>
        <dbReference type="Proteomes" id="UP000560131"/>
    </source>
</evidence>
<gene>
    <name evidence="1" type="ORF">FHS97_002589</name>
</gene>
<evidence type="ECO:0000313" key="1">
    <source>
        <dbReference type="EMBL" id="MBB5726646.1"/>
    </source>
</evidence>
<organism evidence="1 2">
    <name type="scientific">Sphingomonas endophytica</name>
    <dbReference type="NCBI Taxonomy" id="869719"/>
    <lineage>
        <taxon>Bacteria</taxon>
        <taxon>Pseudomonadati</taxon>
        <taxon>Pseudomonadota</taxon>
        <taxon>Alphaproteobacteria</taxon>
        <taxon>Sphingomonadales</taxon>
        <taxon>Sphingomonadaceae</taxon>
        <taxon>Sphingomonas</taxon>
    </lineage>
</organism>